<evidence type="ECO:0000256" key="1">
    <source>
        <dbReference type="ARBA" id="ARBA00012513"/>
    </source>
</evidence>
<dbReference type="OrthoDB" id="25592at2759"/>
<dbReference type="EMBL" id="KI546130">
    <property type="protein sequence ID" value="EST43948.1"/>
    <property type="molecule type" value="Genomic_DNA"/>
</dbReference>
<dbReference type="Pfam" id="PF00069">
    <property type="entry name" value="Pkinase"/>
    <property type="match status" value="1"/>
</dbReference>
<evidence type="ECO:0000313" key="12">
    <source>
        <dbReference type="EMBL" id="KAH0577815.1"/>
    </source>
</evidence>
<dbReference type="VEuPathDB" id="GiardiaDB:SS50377_21169"/>
<dbReference type="Proteomes" id="UP000018208">
    <property type="component" value="Unassembled WGS sequence"/>
</dbReference>
<evidence type="ECO:0000256" key="8">
    <source>
        <dbReference type="ARBA" id="ARBA00048679"/>
    </source>
</evidence>
<keyword evidence="13" id="KW-1185">Reference proteome</keyword>
<dbReference type="EMBL" id="AUWU02000001">
    <property type="protein sequence ID" value="KAH0577815.1"/>
    <property type="molecule type" value="Genomic_DNA"/>
</dbReference>
<evidence type="ECO:0000256" key="3">
    <source>
        <dbReference type="ARBA" id="ARBA00022679"/>
    </source>
</evidence>
<keyword evidence="4" id="KW-0547">Nucleotide-binding</keyword>
<dbReference type="GO" id="GO:0005524">
    <property type="term" value="F:ATP binding"/>
    <property type="evidence" value="ECO:0007669"/>
    <property type="project" value="UniProtKB-KW"/>
</dbReference>
<feature type="region of interest" description="Disordered" evidence="9">
    <location>
        <begin position="386"/>
        <end position="411"/>
    </location>
</feature>
<evidence type="ECO:0000313" key="13">
    <source>
        <dbReference type="Proteomes" id="UP000018208"/>
    </source>
</evidence>
<evidence type="ECO:0000256" key="4">
    <source>
        <dbReference type="ARBA" id="ARBA00022741"/>
    </source>
</evidence>
<dbReference type="GO" id="GO:0004674">
    <property type="term" value="F:protein serine/threonine kinase activity"/>
    <property type="evidence" value="ECO:0007669"/>
    <property type="project" value="UniProtKB-KW"/>
</dbReference>
<dbReference type="CDD" id="cd00180">
    <property type="entry name" value="PKc"/>
    <property type="match status" value="1"/>
</dbReference>
<evidence type="ECO:0000256" key="2">
    <source>
        <dbReference type="ARBA" id="ARBA00022527"/>
    </source>
</evidence>
<proteinExistence type="predicted"/>
<evidence type="ECO:0000256" key="5">
    <source>
        <dbReference type="ARBA" id="ARBA00022777"/>
    </source>
</evidence>
<name>V6LI01_9EUKA</name>
<keyword evidence="3" id="KW-0808">Transferase</keyword>
<dbReference type="PROSITE" id="PS50011">
    <property type="entry name" value="PROTEIN_KINASE_DOM"/>
    <property type="match status" value="1"/>
</dbReference>
<dbReference type="PANTHER" id="PTHR43671:SF98">
    <property type="entry name" value="SERINE_THREONINE-PROTEIN KINASE NEK11"/>
    <property type="match status" value="1"/>
</dbReference>
<evidence type="ECO:0000313" key="11">
    <source>
        <dbReference type="EMBL" id="EST43948.1"/>
    </source>
</evidence>
<evidence type="ECO:0000259" key="10">
    <source>
        <dbReference type="PROSITE" id="PS50011"/>
    </source>
</evidence>
<dbReference type="Gene3D" id="1.10.510.10">
    <property type="entry name" value="Transferase(Phosphotransferase) domain 1"/>
    <property type="match status" value="2"/>
</dbReference>
<dbReference type="EC" id="2.7.11.1" evidence="1"/>
<sequence>MQIRFNSLKITSLADFREIRSYNLTNFGKVSFSLHIPTRAFVVLKYRITSELNKSESSQEAKIYLQLGPHGHIAVFYGFKYLEKRSIIALRYYPLGDLKNQIQRYRKHNFKFQTHHAWYLLYHISKALDHIHKKGFIFCDIKPGNIVLEEDIYTETKAADINFIDEDDISRSCNINFILTDFGHCQLSQTPFLEQNPVNQNVSSYSFDSQNDKINNVFAAKKIEKSFNENRPDKDRIKSGQIYTVSRSPKRQFTTLEVTNFELTKCGTPAYMSNEQVKGKFNEKTDVYSLALVVIEMLFLKKYSEVRDFEFASIEMNLRVFLMKMLQDQWQRPTAADVVSRSFSSLHQLNCLNGGAIKNSSELLQDRMLEMQDQTQESIMITKISNRPSSSRAYSNTEYSQRSGRNSRSASQFSDTLYDIGEEQTRVVDVIGKQSIPSPIREELIQSQRFKQKHSKNIWDWDVEKQNVIDPKENYVENSILQDFGLQAQIKRNNEAQDRYARMRNQKKSVSPHRKYVETGGGGYTLQSTFRSIPRPGYKSNIPAFKSVFGKQ</sequence>
<keyword evidence="6" id="KW-0067">ATP-binding</keyword>
<keyword evidence="2" id="KW-0723">Serine/threonine-protein kinase</keyword>
<dbReference type="SMART" id="SM00220">
    <property type="entry name" value="S_TKc"/>
    <property type="match status" value="1"/>
</dbReference>
<feature type="domain" description="Protein kinase" evidence="10">
    <location>
        <begin position="16"/>
        <end position="344"/>
    </location>
</feature>
<dbReference type="SUPFAM" id="SSF56112">
    <property type="entry name" value="Protein kinase-like (PK-like)"/>
    <property type="match status" value="1"/>
</dbReference>
<dbReference type="InterPro" id="IPR011009">
    <property type="entry name" value="Kinase-like_dom_sf"/>
</dbReference>
<evidence type="ECO:0000256" key="6">
    <source>
        <dbReference type="ARBA" id="ARBA00022840"/>
    </source>
</evidence>
<gene>
    <name evidence="11" type="ORF">SS50377_16251</name>
    <name evidence="12" type="ORF">SS50377_21169</name>
</gene>
<comment type="catalytic activity">
    <reaction evidence="7">
        <text>L-threonyl-[protein] + ATP = O-phospho-L-threonyl-[protein] + ADP + H(+)</text>
        <dbReference type="Rhea" id="RHEA:46608"/>
        <dbReference type="Rhea" id="RHEA-COMP:11060"/>
        <dbReference type="Rhea" id="RHEA-COMP:11605"/>
        <dbReference type="ChEBI" id="CHEBI:15378"/>
        <dbReference type="ChEBI" id="CHEBI:30013"/>
        <dbReference type="ChEBI" id="CHEBI:30616"/>
        <dbReference type="ChEBI" id="CHEBI:61977"/>
        <dbReference type="ChEBI" id="CHEBI:456216"/>
        <dbReference type="EC" id="2.7.11.1"/>
    </reaction>
</comment>
<organism evidence="11">
    <name type="scientific">Spironucleus salmonicida</name>
    <dbReference type="NCBI Taxonomy" id="348837"/>
    <lineage>
        <taxon>Eukaryota</taxon>
        <taxon>Metamonada</taxon>
        <taxon>Diplomonadida</taxon>
        <taxon>Hexamitidae</taxon>
        <taxon>Hexamitinae</taxon>
        <taxon>Spironucleus</taxon>
    </lineage>
</organism>
<dbReference type="InterPro" id="IPR050660">
    <property type="entry name" value="NEK_Ser/Thr_kinase"/>
</dbReference>
<comment type="catalytic activity">
    <reaction evidence="8">
        <text>L-seryl-[protein] + ATP = O-phospho-L-seryl-[protein] + ADP + H(+)</text>
        <dbReference type="Rhea" id="RHEA:17989"/>
        <dbReference type="Rhea" id="RHEA-COMP:9863"/>
        <dbReference type="Rhea" id="RHEA-COMP:11604"/>
        <dbReference type="ChEBI" id="CHEBI:15378"/>
        <dbReference type="ChEBI" id="CHEBI:29999"/>
        <dbReference type="ChEBI" id="CHEBI:30616"/>
        <dbReference type="ChEBI" id="CHEBI:83421"/>
        <dbReference type="ChEBI" id="CHEBI:456216"/>
        <dbReference type="EC" id="2.7.11.1"/>
    </reaction>
</comment>
<dbReference type="AlphaFoldDB" id="V6LI01"/>
<reference evidence="12" key="2">
    <citation type="submission" date="2020-12" db="EMBL/GenBank/DDBJ databases">
        <title>New Spironucleus salmonicida genome in near-complete chromosomes.</title>
        <authorList>
            <person name="Xu F."/>
            <person name="Kurt Z."/>
            <person name="Jimenez-Gonzalez A."/>
            <person name="Astvaldsson A."/>
            <person name="Andersson J.O."/>
            <person name="Svard S.G."/>
        </authorList>
    </citation>
    <scope>NUCLEOTIDE SEQUENCE</scope>
    <source>
        <strain evidence="12">ATCC 50377</strain>
    </source>
</reference>
<evidence type="ECO:0000256" key="7">
    <source>
        <dbReference type="ARBA" id="ARBA00047899"/>
    </source>
</evidence>
<protein>
    <recommendedName>
        <fullName evidence="1">non-specific serine/threonine protein kinase</fullName>
        <ecNumber evidence="1">2.7.11.1</ecNumber>
    </recommendedName>
</protein>
<reference evidence="11 12" key="1">
    <citation type="journal article" date="2014" name="PLoS Genet.">
        <title>The Genome of Spironucleus salmonicida Highlights a Fish Pathogen Adapted to Fluctuating Environments.</title>
        <authorList>
            <person name="Xu F."/>
            <person name="Jerlstrom-Hultqvist J."/>
            <person name="Einarsson E."/>
            <person name="Astvaldsson A."/>
            <person name="Svard S.G."/>
            <person name="Andersson J.O."/>
        </authorList>
    </citation>
    <scope>NUCLEOTIDE SEQUENCE</scope>
    <source>
        <strain evidence="12">ATCC 50377</strain>
    </source>
</reference>
<dbReference type="InterPro" id="IPR000719">
    <property type="entry name" value="Prot_kinase_dom"/>
</dbReference>
<keyword evidence="5 11" id="KW-0418">Kinase</keyword>
<accession>V6LI01</accession>
<evidence type="ECO:0000256" key="9">
    <source>
        <dbReference type="SAM" id="MobiDB-lite"/>
    </source>
</evidence>
<dbReference type="PANTHER" id="PTHR43671">
    <property type="entry name" value="SERINE/THREONINE-PROTEIN KINASE NEK"/>
    <property type="match status" value="1"/>
</dbReference>